<dbReference type="GO" id="GO:0016829">
    <property type="term" value="F:lyase activity"/>
    <property type="evidence" value="ECO:0007669"/>
    <property type="project" value="UniProtKB-KW"/>
</dbReference>
<dbReference type="SUPFAM" id="SSF54593">
    <property type="entry name" value="Glyoxalase/Bleomycin resistance protein/Dihydroxybiphenyl dioxygenase"/>
    <property type="match status" value="1"/>
</dbReference>
<gene>
    <name evidence="2" type="ORF">SAMN05444405_10470</name>
</gene>
<dbReference type="InterPro" id="IPR051332">
    <property type="entry name" value="Fosfomycin_Res_Enzymes"/>
</dbReference>
<dbReference type="PROSITE" id="PS51819">
    <property type="entry name" value="VOC"/>
    <property type="match status" value="1"/>
</dbReference>
<keyword evidence="2" id="KW-0456">Lyase</keyword>
<dbReference type="OrthoDB" id="9789012at2"/>
<accession>A0A1M4XLT1</accession>
<feature type="domain" description="VOC" evidence="1">
    <location>
        <begin position="2"/>
        <end position="130"/>
    </location>
</feature>
<dbReference type="Proteomes" id="UP000184509">
    <property type="component" value="Unassembled WGS sequence"/>
</dbReference>
<keyword evidence="3" id="KW-1185">Reference proteome</keyword>
<dbReference type="Pfam" id="PF00903">
    <property type="entry name" value="Glyoxalase"/>
    <property type="match status" value="1"/>
</dbReference>
<dbReference type="PANTHER" id="PTHR36113:SF1">
    <property type="entry name" value="GLYOXALASE_BLEOMYCIN RESISTANCE PROTEIN_DIOXYGENASE"/>
    <property type="match status" value="1"/>
</dbReference>
<evidence type="ECO:0000259" key="1">
    <source>
        <dbReference type="PROSITE" id="PS51819"/>
    </source>
</evidence>
<dbReference type="EMBL" id="FQTV01000004">
    <property type="protein sequence ID" value="SHE94391.1"/>
    <property type="molecule type" value="Genomic_DNA"/>
</dbReference>
<dbReference type="AlphaFoldDB" id="A0A1M4XLT1"/>
<dbReference type="RefSeq" id="WP_073399783.1">
    <property type="nucleotide sequence ID" value="NZ_FQTV01000004.1"/>
</dbReference>
<dbReference type="Gene3D" id="3.10.180.10">
    <property type="entry name" value="2,3-Dihydroxybiphenyl 1,2-Dioxygenase, domain 1"/>
    <property type="match status" value="1"/>
</dbReference>
<dbReference type="InterPro" id="IPR004360">
    <property type="entry name" value="Glyas_Fos-R_dOase_dom"/>
</dbReference>
<organism evidence="2 3">
    <name type="scientific">Bacteroides luti</name>
    <dbReference type="NCBI Taxonomy" id="1297750"/>
    <lineage>
        <taxon>Bacteria</taxon>
        <taxon>Pseudomonadati</taxon>
        <taxon>Bacteroidota</taxon>
        <taxon>Bacteroidia</taxon>
        <taxon>Bacteroidales</taxon>
        <taxon>Bacteroidaceae</taxon>
        <taxon>Bacteroides</taxon>
    </lineage>
</organism>
<protein>
    <submittedName>
        <fullName evidence="2">Lactoylglutathione lyase</fullName>
    </submittedName>
</protein>
<evidence type="ECO:0000313" key="2">
    <source>
        <dbReference type="EMBL" id="SHE94391.1"/>
    </source>
</evidence>
<dbReference type="InterPro" id="IPR037523">
    <property type="entry name" value="VOC_core"/>
</dbReference>
<dbReference type="InterPro" id="IPR029068">
    <property type="entry name" value="Glyas_Bleomycin-R_OHBP_Dase"/>
</dbReference>
<reference evidence="3" key="1">
    <citation type="submission" date="2016-11" db="EMBL/GenBank/DDBJ databases">
        <authorList>
            <person name="Varghese N."/>
            <person name="Submissions S."/>
        </authorList>
    </citation>
    <scope>NUCLEOTIDE SEQUENCE [LARGE SCALE GENOMIC DNA]</scope>
    <source>
        <strain evidence="3">DSM 26991</strain>
    </source>
</reference>
<dbReference type="STRING" id="1297750.SAMN05444405_10470"/>
<name>A0A1M4XLT1_9BACE</name>
<sequence>MRIDHFAIWCDDIEAMRTFYTTYFDCVSNNRYHNPSKNYTSYFLSFGGGDCRIELMNRPDIVNEPAKRGFMKGIAHFDIEVGNEEMVDSLTERLRTDGYIIASEPRKTGDGYYEAGVLDPEGNYIEISAEV</sequence>
<dbReference type="PANTHER" id="PTHR36113">
    <property type="entry name" value="LYASE, PUTATIVE-RELATED-RELATED"/>
    <property type="match status" value="1"/>
</dbReference>
<proteinExistence type="predicted"/>
<evidence type="ECO:0000313" key="3">
    <source>
        <dbReference type="Proteomes" id="UP000184509"/>
    </source>
</evidence>